<proteinExistence type="predicted"/>
<evidence type="ECO:0000256" key="2">
    <source>
        <dbReference type="ARBA" id="ARBA00023242"/>
    </source>
</evidence>
<dbReference type="EMBL" id="ML977341">
    <property type="protein sequence ID" value="KAF2109666.1"/>
    <property type="molecule type" value="Genomic_DNA"/>
</dbReference>
<dbReference type="PANTHER" id="PTHR37534:SF46">
    <property type="entry name" value="ZN(II)2CYS6 TRANSCRIPTION FACTOR (EUROFUNG)"/>
    <property type="match status" value="1"/>
</dbReference>
<evidence type="ECO:0000259" key="4">
    <source>
        <dbReference type="PROSITE" id="PS50048"/>
    </source>
</evidence>
<dbReference type="Pfam" id="PF11951">
    <property type="entry name" value="Fungal_trans_2"/>
    <property type="match status" value="1"/>
</dbReference>
<dbReference type="AlphaFoldDB" id="A0A6A5YRC4"/>
<feature type="domain" description="Zn(2)-C6 fungal-type" evidence="4">
    <location>
        <begin position="13"/>
        <end position="43"/>
    </location>
</feature>
<dbReference type="Gene3D" id="4.10.240.10">
    <property type="entry name" value="Zn(2)-C6 fungal-type DNA-binding domain"/>
    <property type="match status" value="1"/>
</dbReference>
<dbReference type="PANTHER" id="PTHR37534">
    <property type="entry name" value="TRANSCRIPTIONAL ACTIVATOR PROTEIN UGA3"/>
    <property type="match status" value="1"/>
</dbReference>
<dbReference type="GO" id="GO:0008270">
    <property type="term" value="F:zinc ion binding"/>
    <property type="evidence" value="ECO:0007669"/>
    <property type="project" value="InterPro"/>
</dbReference>
<keyword evidence="2" id="KW-0539">Nucleus</keyword>
<dbReference type="PROSITE" id="PS50048">
    <property type="entry name" value="ZN2_CY6_FUNGAL_2"/>
    <property type="match status" value="1"/>
</dbReference>
<dbReference type="GO" id="GO:0005634">
    <property type="term" value="C:nucleus"/>
    <property type="evidence" value="ECO:0007669"/>
    <property type="project" value="UniProtKB-SubCell"/>
</dbReference>
<gene>
    <name evidence="5" type="ORF">BDV96DRAFT_651644</name>
</gene>
<dbReference type="InterPro" id="IPR021858">
    <property type="entry name" value="Fun_TF"/>
</dbReference>
<dbReference type="CDD" id="cd00067">
    <property type="entry name" value="GAL4"/>
    <property type="match status" value="1"/>
</dbReference>
<dbReference type="SMART" id="SM00066">
    <property type="entry name" value="GAL4"/>
    <property type="match status" value="1"/>
</dbReference>
<evidence type="ECO:0000256" key="1">
    <source>
        <dbReference type="ARBA" id="ARBA00004123"/>
    </source>
</evidence>
<sequence length="516" mass="59261">MSTTRQKLRTKTGCLNCRNRRKKCDEKSPVCTRCALSGRECQWPTTADLLDRRHAAHIEARHSPTADSSSFLRGEGTAPTSEPLATISFTSDKAARHALSSHLEDTFSRHFVKDYSSLLLLPNCHPDFYQGWINELQDLMVQENGLRYSVLANAASHMHFVEECPKMQQMALLYYSKSLKGLSDMIVKSSQFESHNGVLMSVMLLYLHGCIGRGTYNDIPRHLRAATRVLQMRLFSAPQNFSRPFDRLAVESVLYHIFLASTGLWSDEYKLDYEFDMPFWIRAEQMLDQDLLFPCQSYSLNSPILGMPAALFRIVIELKQLDSRTPKWKDNLERLRNEIETWEAFLLSDKETDVPAENYYRDASYLYILIASMLLEQRSSSDIERPGPPNMPPREGWQIIKATQILRKYKDDEGWANCFIGNWPVYSIGYFVSTSEDAGLVASDLQRRWQNTKFMQIARYKYDLGNTWSKRGLAALPDEQNPSSPRYGTLSLLTDDLLEPSVKAKNHSRCERILSP</sequence>
<dbReference type="Pfam" id="PF00172">
    <property type="entry name" value="Zn_clus"/>
    <property type="match status" value="1"/>
</dbReference>
<evidence type="ECO:0000313" key="6">
    <source>
        <dbReference type="Proteomes" id="UP000799770"/>
    </source>
</evidence>
<organism evidence="5 6">
    <name type="scientific">Lophiotrema nucula</name>
    <dbReference type="NCBI Taxonomy" id="690887"/>
    <lineage>
        <taxon>Eukaryota</taxon>
        <taxon>Fungi</taxon>
        <taxon>Dikarya</taxon>
        <taxon>Ascomycota</taxon>
        <taxon>Pezizomycotina</taxon>
        <taxon>Dothideomycetes</taxon>
        <taxon>Pleosporomycetidae</taxon>
        <taxon>Pleosporales</taxon>
        <taxon>Lophiotremataceae</taxon>
        <taxon>Lophiotrema</taxon>
    </lineage>
</organism>
<reference evidence="5" key="1">
    <citation type="journal article" date="2020" name="Stud. Mycol.">
        <title>101 Dothideomycetes genomes: a test case for predicting lifestyles and emergence of pathogens.</title>
        <authorList>
            <person name="Haridas S."/>
            <person name="Albert R."/>
            <person name="Binder M."/>
            <person name="Bloem J."/>
            <person name="Labutti K."/>
            <person name="Salamov A."/>
            <person name="Andreopoulos B."/>
            <person name="Baker S."/>
            <person name="Barry K."/>
            <person name="Bills G."/>
            <person name="Bluhm B."/>
            <person name="Cannon C."/>
            <person name="Castanera R."/>
            <person name="Culley D."/>
            <person name="Daum C."/>
            <person name="Ezra D."/>
            <person name="Gonzalez J."/>
            <person name="Henrissat B."/>
            <person name="Kuo A."/>
            <person name="Liang C."/>
            <person name="Lipzen A."/>
            <person name="Lutzoni F."/>
            <person name="Magnuson J."/>
            <person name="Mondo S."/>
            <person name="Nolan M."/>
            <person name="Ohm R."/>
            <person name="Pangilinan J."/>
            <person name="Park H.-J."/>
            <person name="Ramirez L."/>
            <person name="Alfaro M."/>
            <person name="Sun H."/>
            <person name="Tritt A."/>
            <person name="Yoshinaga Y."/>
            <person name="Zwiers L.-H."/>
            <person name="Turgeon B."/>
            <person name="Goodwin S."/>
            <person name="Spatafora J."/>
            <person name="Crous P."/>
            <person name="Grigoriev I."/>
        </authorList>
    </citation>
    <scope>NUCLEOTIDE SEQUENCE</scope>
    <source>
        <strain evidence="5">CBS 627.86</strain>
    </source>
</reference>
<dbReference type="SUPFAM" id="SSF57701">
    <property type="entry name" value="Zn2/Cys6 DNA-binding domain"/>
    <property type="match status" value="1"/>
</dbReference>
<feature type="region of interest" description="Disordered" evidence="3">
    <location>
        <begin position="60"/>
        <end position="79"/>
    </location>
</feature>
<dbReference type="GO" id="GO:0000981">
    <property type="term" value="F:DNA-binding transcription factor activity, RNA polymerase II-specific"/>
    <property type="evidence" value="ECO:0007669"/>
    <property type="project" value="InterPro"/>
</dbReference>
<dbReference type="InterPro" id="IPR036864">
    <property type="entry name" value="Zn2-C6_fun-type_DNA-bd_sf"/>
</dbReference>
<name>A0A6A5YRC4_9PLEO</name>
<dbReference type="Proteomes" id="UP000799770">
    <property type="component" value="Unassembled WGS sequence"/>
</dbReference>
<dbReference type="OrthoDB" id="1919336at2759"/>
<protein>
    <recommendedName>
        <fullName evidence="4">Zn(2)-C6 fungal-type domain-containing protein</fullName>
    </recommendedName>
</protein>
<comment type="subcellular location">
    <subcellularLocation>
        <location evidence="1">Nucleus</location>
    </subcellularLocation>
</comment>
<dbReference type="PROSITE" id="PS00463">
    <property type="entry name" value="ZN2_CY6_FUNGAL_1"/>
    <property type="match status" value="1"/>
</dbReference>
<evidence type="ECO:0000256" key="3">
    <source>
        <dbReference type="SAM" id="MobiDB-lite"/>
    </source>
</evidence>
<evidence type="ECO:0000313" key="5">
    <source>
        <dbReference type="EMBL" id="KAF2109666.1"/>
    </source>
</evidence>
<accession>A0A6A5YRC4</accession>
<keyword evidence="6" id="KW-1185">Reference proteome</keyword>
<dbReference type="InterPro" id="IPR001138">
    <property type="entry name" value="Zn2Cys6_DnaBD"/>
</dbReference>